<dbReference type="OrthoDB" id="9798918at2"/>
<dbReference type="RefSeq" id="WP_160588558.1">
    <property type="nucleotide sequence ID" value="NZ_BMHN01000001.1"/>
</dbReference>
<evidence type="ECO:0000256" key="2">
    <source>
        <dbReference type="HAMAP-Rule" id="MF_00489"/>
    </source>
</evidence>
<proteinExistence type="inferred from homology"/>
<name>A0A845QDJ2_9HYPH</name>
<protein>
    <recommendedName>
        <fullName evidence="2">UPF0178 protein GTQ45_12165</fullName>
    </recommendedName>
</protein>
<dbReference type="PANTHER" id="PTHR35146">
    <property type="entry name" value="UPF0178 PROTEIN YAII"/>
    <property type="match status" value="1"/>
</dbReference>
<dbReference type="NCBIfam" id="NF001095">
    <property type="entry name" value="PRK00124.1"/>
    <property type="match status" value="1"/>
</dbReference>
<organism evidence="3 4">
    <name type="scientific">Pyruvatibacter mobilis</name>
    <dbReference type="NCBI Taxonomy" id="1712261"/>
    <lineage>
        <taxon>Bacteria</taxon>
        <taxon>Pseudomonadati</taxon>
        <taxon>Pseudomonadota</taxon>
        <taxon>Alphaproteobacteria</taxon>
        <taxon>Hyphomicrobiales</taxon>
        <taxon>Parvibaculaceae</taxon>
        <taxon>Pyruvatibacter</taxon>
    </lineage>
</organism>
<comment type="similarity">
    <text evidence="1 2">Belongs to the UPF0178 family.</text>
</comment>
<evidence type="ECO:0000313" key="3">
    <source>
        <dbReference type="EMBL" id="NBG96489.1"/>
    </source>
</evidence>
<evidence type="ECO:0000313" key="4">
    <source>
        <dbReference type="Proteomes" id="UP000470384"/>
    </source>
</evidence>
<gene>
    <name evidence="3" type="ORF">GTQ45_12165</name>
</gene>
<sequence>MTTIYIDGDACPVKSEAISVAERHTLPVFLVSNSGMRTGNHPLVKNIMVSDGADAADDWIAEEISAGDIAITADIPLADRCLKKDAHVIGPDGRAFTHQNIGSALAARELNRHLRETGVMTGGNAQFSKTDRSRFMNALDQLIRKAG</sequence>
<accession>A0A845QDJ2</accession>
<comment type="caution">
    <text evidence="3">The sequence shown here is derived from an EMBL/GenBank/DDBJ whole genome shotgun (WGS) entry which is preliminary data.</text>
</comment>
<reference evidence="3 4" key="1">
    <citation type="journal article" date="2016" name="Int. J. Syst. Evol. Microbiol.">
        <title>Pyruvatibacter mobilis gen. nov., sp. nov., a marine bacterium from the culture broth of Picochlorum sp. 122.</title>
        <authorList>
            <person name="Wang G."/>
            <person name="Tang M."/>
            <person name="Wu H."/>
            <person name="Dai S."/>
            <person name="Li T."/>
            <person name="Chen C."/>
            <person name="He H."/>
            <person name="Fan J."/>
            <person name="Xiang W."/>
            <person name="Li X."/>
        </authorList>
    </citation>
    <scope>NUCLEOTIDE SEQUENCE [LARGE SCALE GENOMIC DNA]</scope>
    <source>
        <strain evidence="3 4">GYP-11</strain>
    </source>
</reference>
<dbReference type="InterPro" id="IPR003791">
    <property type="entry name" value="UPF0178"/>
</dbReference>
<dbReference type="GeneID" id="300654147"/>
<dbReference type="EMBL" id="WXYQ01000009">
    <property type="protein sequence ID" value="NBG96489.1"/>
    <property type="molecule type" value="Genomic_DNA"/>
</dbReference>
<dbReference type="Proteomes" id="UP000470384">
    <property type="component" value="Unassembled WGS sequence"/>
</dbReference>
<dbReference type="PANTHER" id="PTHR35146:SF1">
    <property type="entry name" value="UPF0178 PROTEIN YAII"/>
    <property type="match status" value="1"/>
</dbReference>
<keyword evidence="4" id="KW-1185">Reference proteome</keyword>
<dbReference type="CDD" id="cd18720">
    <property type="entry name" value="PIN_YqxD-like"/>
    <property type="match status" value="1"/>
</dbReference>
<evidence type="ECO:0000256" key="1">
    <source>
        <dbReference type="ARBA" id="ARBA00008522"/>
    </source>
</evidence>
<dbReference type="HAMAP" id="MF_00489">
    <property type="entry name" value="UPF0178"/>
    <property type="match status" value="1"/>
</dbReference>
<dbReference type="Pfam" id="PF02639">
    <property type="entry name" value="DUF188"/>
    <property type="match status" value="1"/>
</dbReference>
<dbReference type="AlphaFoldDB" id="A0A845QDJ2"/>